<feature type="transmembrane region" description="Helical" evidence="11">
    <location>
        <begin position="12"/>
        <end position="35"/>
    </location>
</feature>
<feature type="transmembrane region" description="Helical" evidence="11">
    <location>
        <begin position="72"/>
        <end position="94"/>
    </location>
</feature>
<evidence type="ECO:0000256" key="8">
    <source>
        <dbReference type="ARBA" id="ARBA00022989"/>
    </source>
</evidence>
<keyword evidence="4" id="KW-1003">Cell membrane</keyword>
<proteinExistence type="inferred from homology"/>
<dbReference type="GO" id="GO:0051260">
    <property type="term" value="P:protein homooligomerization"/>
    <property type="evidence" value="ECO:0007669"/>
    <property type="project" value="UniProtKB-ARBA"/>
</dbReference>
<comment type="function">
    <text evidence="10">Mediates both low-affinity uptake and efflux of sugar across the plasma membrane.</text>
</comment>
<keyword evidence="13" id="KW-1185">Reference proteome</keyword>
<evidence type="ECO:0000256" key="5">
    <source>
        <dbReference type="ARBA" id="ARBA00022597"/>
    </source>
</evidence>
<feature type="transmembrane region" description="Helical" evidence="11">
    <location>
        <begin position="193"/>
        <end position="214"/>
    </location>
</feature>
<reference evidence="12 13" key="1">
    <citation type="journal article" date="2014" name="Nature">
        <title>The genome of the recently domesticated crop plant sugar beet (Beta vulgaris).</title>
        <authorList>
            <person name="Dohm J.C."/>
            <person name="Minoche A.E."/>
            <person name="Holtgrawe D."/>
            <person name="Capella-Gutierrez S."/>
            <person name="Zakrzewski F."/>
            <person name="Tafer H."/>
            <person name="Rupp O."/>
            <person name="Sorensen T.R."/>
            <person name="Stracke R."/>
            <person name="Reinhardt R."/>
            <person name="Goesmann A."/>
            <person name="Kraft T."/>
            <person name="Schulz B."/>
            <person name="Stadler P.F."/>
            <person name="Schmidt T."/>
            <person name="Gabaldon T."/>
            <person name="Lehrach H."/>
            <person name="Weisshaar B."/>
            <person name="Himmelbauer H."/>
        </authorList>
    </citation>
    <scope>NUCLEOTIDE SEQUENCE [LARGE SCALE GENOMIC DNA]</scope>
    <source>
        <tissue evidence="12">Taproot</tissue>
    </source>
</reference>
<name>A0A0J8DVV4_BETVV</name>
<dbReference type="OrthoDB" id="409725at2759"/>
<keyword evidence="9 11" id="KW-0472">Membrane</keyword>
<feature type="transmembrane region" description="Helical" evidence="11">
    <location>
        <begin position="106"/>
        <end position="128"/>
    </location>
</feature>
<evidence type="ECO:0000256" key="4">
    <source>
        <dbReference type="ARBA" id="ARBA00022475"/>
    </source>
</evidence>
<evidence type="ECO:0000256" key="1">
    <source>
        <dbReference type="ARBA" id="ARBA00004651"/>
    </source>
</evidence>
<evidence type="ECO:0000256" key="2">
    <source>
        <dbReference type="ARBA" id="ARBA00007809"/>
    </source>
</evidence>
<dbReference type="AlphaFoldDB" id="A0A0J8DVV4"/>
<evidence type="ECO:0000256" key="6">
    <source>
        <dbReference type="ARBA" id="ARBA00022692"/>
    </source>
</evidence>
<evidence type="ECO:0000313" key="13">
    <source>
        <dbReference type="Proteomes" id="UP000035740"/>
    </source>
</evidence>
<dbReference type="GO" id="GO:0051119">
    <property type="term" value="F:sugar transmembrane transporter activity"/>
    <property type="evidence" value="ECO:0007669"/>
    <property type="project" value="InterPro"/>
</dbReference>
<evidence type="ECO:0000256" key="11">
    <source>
        <dbReference type="RuleBase" id="RU910715"/>
    </source>
</evidence>
<evidence type="ECO:0000313" key="12">
    <source>
        <dbReference type="EMBL" id="KMS94990.1"/>
    </source>
</evidence>
<organism evidence="12 13">
    <name type="scientific">Beta vulgaris subsp. vulgaris</name>
    <name type="common">Beet</name>
    <dbReference type="NCBI Taxonomy" id="3555"/>
    <lineage>
        <taxon>Eukaryota</taxon>
        <taxon>Viridiplantae</taxon>
        <taxon>Streptophyta</taxon>
        <taxon>Embryophyta</taxon>
        <taxon>Tracheophyta</taxon>
        <taxon>Spermatophyta</taxon>
        <taxon>Magnoliopsida</taxon>
        <taxon>eudicotyledons</taxon>
        <taxon>Gunneridae</taxon>
        <taxon>Pentapetalae</taxon>
        <taxon>Caryophyllales</taxon>
        <taxon>Chenopodiaceae</taxon>
        <taxon>Betoideae</taxon>
        <taxon>Beta</taxon>
    </lineage>
</organism>
<comment type="function">
    <text evidence="11">Mediates both low-affinity uptake and efflux of sugar across the membrane.</text>
</comment>
<dbReference type="FunFam" id="1.20.1280.290:FF:000002">
    <property type="entry name" value="Bidirectional sugar transporter SWEET"/>
    <property type="match status" value="1"/>
</dbReference>
<keyword evidence="6 11" id="KW-0812">Transmembrane</keyword>
<keyword evidence="7" id="KW-0677">Repeat</keyword>
<comment type="similarity">
    <text evidence="2 11">Belongs to the SWEET sugar transporter family.</text>
</comment>
<dbReference type="Gene3D" id="1.20.1280.290">
    <property type="match status" value="2"/>
</dbReference>
<dbReference type="Pfam" id="PF03083">
    <property type="entry name" value="MtN3_slv"/>
    <property type="match status" value="2"/>
</dbReference>
<dbReference type="PANTHER" id="PTHR10791">
    <property type="entry name" value="RAG1-ACTIVATING PROTEIN 1"/>
    <property type="match status" value="1"/>
</dbReference>
<feature type="transmembrane region" description="Helical" evidence="11">
    <location>
        <begin position="134"/>
        <end position="153"/>
    </location>
</feature>
<gene>
    <name evidence="12" type="ORF">BVRB_013440</name>
</gene>
<dbReference type="SMR" id="A0A0J8DVV4"/>
<dbReference type="GO" id="GO:0005886">
    <property type="term" value="C:plasma membrane"/>
    <property type="evidence" value="ECO:0007669"/>
    <property type="project" value="UniProtKB-SubCell"/>
</dbReference>
<sequence>MKHSLVITRNVVGAIGNAISFFLFASPTPTFIQIYKKKSVEQFKADPYLATTMNCMLWVFYGLPFVHPKSLLVVSTNGIGLAFGITYLIVFLLYADNNTRWKVLRWIAVEVAFMAIVVMITMLCFHTTQRRSFFVGILCVIFCLGMYVAPLTIMGTVIKTKSVKFMPFWLSVGNLANGVIWTIYAFLPLDQWILVPNGIGVISGVAQLILYACYYQRTMKQMEDEKKPNQLEMSQEK</sequence>
<dbReference type="FunFam" id="1.20.1280.290:FF:000001">
    <property type="entry name" value="Bidirectional sugar transporter SWEET"/>
    <property type="match status" value="1"/>
</dbReference>
<dbReference type="InterPro" id="IPR047664">
    <property type="entry name" value="SWEET"/>
</dbReference>
<keyword evidence="5 11" id="KW-0762">Sugar transport</keyword>
<dbReference type="Proteomes" id="UP000035740">
    <property type="component" value="Unassembled WGS sequence"/>
</dbReference>
<dbReference type="EMBL" id="KQ090614">
    <property type="protein sequence ID" value="KMS94990.1"/>
    <property type="molecule type" value="Genomic_DNA"/>
</dbReference>
<comment type="subcellular location">
    <subcellularLocation>
        <location evidence="1">Cell membrane</location>
        <topology evidence="1">Multi-pass membrane protein</topology>
    </subcellularLocation>
</comment>
<evidence type="ECO:0000256" key="7">
    <source>
        <dbReference type="ARBA" id="ARBA00022737"/>
    </source>
</evidence>
<evidence type="ECO:0000256" key="10">
    <source>
        <dbReference type="ARBA" id="ARBA00037238"/>
    </source>
</evidence>
<dbReference type="Gramene" id="KMS94990">
    <property type="protein sequence ID" value="KMS94990"/>
    <property type="gene ID" value="BVRB_013440"/>
</dbReference>
<feature type="transmembrane region" description="Helical" evidence="11">
    <location>
        <begin position="165"/>
        <end position="187"/>
    </location>
</feature>
<comment type="caution">
    <text evidence="11">Lacks conserved residue(s) required for the propagation of feature annotation.</text>
</comment>
<dbReference type="eggNOG" id="KOG1623">
    <property type="taxonomic scope" value="Eukaryota"/>
</dbReference>
<protein>
    <recommendedName>
        <fullName evidence="11">Bidirectional sugar transporter SWEET</fullName>
    </recommendedName>
</protein>
<feature type="non-terminal residue" evidence="12">
    <location>
        <position position="237"/>
    </location>
</feature>
<evidence type="ECO:0000256" key="3">
    <source>
        <dbReference type="ARBA" id="ARBA00022448"/>
    </source>
</evidence>
<keyword evidence="8 11" id="KW-1133">Transmembrane helix</keyword>
<evidence type="ECO:0000256" key="9">
    <source>
        <dbReference type="ARBA" id="ARBA00023136"/>
    </source>
</evidence>
<keyword evidence="3 11" id="KW-0813">Transport</keyword>
<accession>A0A0J8DVV4</accession>
<dbReference type="InterPro" id="IPR004316">
    <property type="entry name" value="SWEET_rpt"/>
</dbReference>
<dbReference type="OMA" id="VRLWLWI"/>
<dbReference type="PANTHER" id="PTHR10791:SF30">
    <property type="entry name" value="SUGAR TRANSPORTER SWEET1"/>
    <property type="match status" value="1"/>
</dbReference>